<dbReference type="GO" id="GO:0005509">
    <property type="term" value="F:calcium ion binding"/>
    <property type="evidence" value="ECO:0007669"/>
    <property type="project" value="InterPro"/>
</dbReference>
<dbReference type="InterPro" id="IPR050145">
    <property type="entry name" value="Centrin_CML-like"/>
</dbReference>
<reference evidence="5 6" key="1">
    <citation type="journal article" date="2014" name="Genome Biol. Evol.">
        <title>The secreted proteins of Achlya hypogyna and Thraustotheca clavata identify the ancestral oomycete secretome and reveal gene acquisitions by horizontal gene transfer.</title>
        <authorList>
            <person name="Misner I."/>
            <person name="Blouin N."/>
            <person name="Leonard G."/>
            <person name="Richards T.A."/>
            <person name="Lane C.E."/>
        </authorList>
    </citation>
    <scope>NUCLEOTIDE SEQUENCE [LARGE SCALE GENOMIC DNA]</scope>
    <source>
        <strain evidence="5 6">ATCC 34112</strain>
    </source>
</reference>
<dbReference type="PROSITE" id="PS50222">
    <property type="entry name" value="EF_HAND_2"/>
    <property type="match status" value="2"/>
</dbReference>
<proteinExistence type="predicted"/>
<dbReference type="STRING" id="74557.A0A1V9Y8J5"/>
<dbReference type="CDD" id="cd00051">
    <property type="entry name" value="EFh"/>
    <property type="match status" value="1"/>
</dbReference>
<feature type="region of interest" description="Disordered" evidence="3">
    <location>
        <begin position="1"/>
        <end position="24"/>
    </location>
</feature>
<evidence type="ECO:0000256" key="3">
    <source>
        <dbReference type="SAM" id="MobiDB-lite"/>
    </source>
</evidence>
<dbReference type="InterPro" id="IPR018247">
    <property type="entry name" value="EF_Hand_1_Ca_BS"/>
</dbReference>
<dbReference type="Proteomes" id="UP000243217">
    <property type="component" value="Unassembled WGS sequence"/>
</dbReference>
<name>A0A1V9Y8J5_9STRA</name>
<evidence type="ECO:0000256" key="1">
    <source>
        <dbReference type="ARBA" id="ARBA00022737"/>
    </source>
</evidence>
<dbReference type="InterPro" id="IPR011992">
    <property type="entry name" value="EF-hand-dom_pair"/>
</dbReference>
<dbReference type="SMART" id="SM00054">
    <property type="entry name" value="EFh"/>
    <property type="match status" value="2"/>
</dbReference>
<protein>
    <recommendedName>
        <fullName evidence="4">EF-hand domain-containing protein</fullName>
    </recommendedName>
</protein>
<dbReference type="EMBL" id="JNBS01004848">
    <property type="protein sequence ID" value="OQR82042.1"/>
    <property type="molecule type" value="Genomic_DNA"/>
</dbReference>
<comment type="caution">
    <text evidence="5">The sequence shown here is derived from an EMBL/GenBank/DDBJ whole genome shotgun (WGS) entry which is preliminary data.</text>
</comment>
<evidence type="ECO:0000313" key="6">
    <source>
        <dbReference type="Proteomes" id="UP000243217"/>
    </source>
</evidence>
<evidence type="ECO:0000259" key="4">
    <source>
        <dbReference type="PROSITE" id="PS50222"/>
    </source>
</evidence>
<organism evidence="5 6">
    <name type="scientific">Thraustotheca clavata</name>
    <dbReference type="NCBI Taxonomy" id="74557"/>
    <lineage>
        <taxon>Eukaryota</taxon>
        <taxon>Sar</taxon>
        <taxon>Stramenopiles</taxon>
        <taxon>Oomycota</taxon>
        <taxon>Saprolegniomycetes</taxon>
        <taxon>Saprolegniales</taxon>
        <taxon>Achlyaceae</taxon>
        <taxon>Thraustotheca</taxon>
    </lineage>
</organism>
<gene>
    <name evidence="5" type="ORF">THRCLA_23254</name>
</gene>
<dbReference type="PANTHER" id="PTHR23050">
    <property type="entry name" value="CALCIUM BINDING PROTEIN"/>
    <property type="match status" value="1"/>
</dbReference>
<keyword evidence="6" id="KW-1185">Reference proteome</keyword>
<dbReference type="OrthoDB" id="167809at2759"/>
<feature type="domain" description="EF-hand" evidence="4">
    <location>
        <begin position="431"/>
        <end position="466"/>
    </location>
</feature>
<dbReference type="InterPro" id="IPR002048">
    <property type="entry name" value="EF_hand_dom"/>
</dbReference>
<feature type="compositionally biased region" description="Basic residues" evidence="3">
    <location>
        <begin position="10"/>
        <end position="19"/>
    </location>
</feature>
<evidence type="ECO:0000256" key="2">
    <source>
        <dbReference type="ARBA" id="ARBA00022837"/>
    </source>
</evidence>
<dbReference type="SUPFAM" id="SSF47473">
    <property type="entry name" value="EF-hand"/>
    <property type="match status" value="1"/>
</dbReference>
<sequence>MENVYTIYAPRKKARKRKPPPPLEPLIPKDVAMKWHKEAQQAFSDAKEFLSWHENSWDERIEQLQTTAELIYGRIPAISSKYLLTHLEPKHEIKFQAPSATVLKNITSRCVLVKNQSSLTLLTKTKSQREIGVFSLSTKSVPSKIRIIVSEEMKIRLETHLKARMKGSIWDNEIRSLLARPLDATVFVNRAEQLDHPEASISFFAQENIAIPIHPTTGAPELLYPYSTLAHQASQKIAKQYRRVCDRASLKKHLHLLKSSICFLQLFVRFRLRRHRQVRVRSPTSHRAARIIQSQVLKRLNKKHKAAIQIQCVWRSYCLNYRLDHRCIQNQAAKKIAKIIRSYSTYNAWRNYCNQRIRRFCLGWCLQRLVILREVNRLSLELKAMTEAEKKERAATLVHLQTVDGKAELKTQMKIIRLEKKKTKSKAKIDLETQAIAEAFDAFDTDGSGVIDFDELQLLTSELGIPMPEKELREGFAAIDIDGNGGINFDEFCTWWKADAVRGEGKAHMALLKMKLRGQAWIHNMTGATERAAASKRILQRNLTKAKTVARSTFRAHMPPNCYCHVCFLSYPTERDWFLHIKLHLCSGRNIVALPTLFGHLNALGQK</sequence>
<feature type="domain" description="EF-hand" evidence="4">
    <location>
        <begin position="467"/>
        <end position="502"/>
    </location>
</feature>
<keyword evidence="2" id="KW-0106">Calcium</keyword>
<dbReference type="PROSITE" id="PS00018">
    <property type="entry name" value="EF_HAND_1"/>
    <property type="match status" value="1"/>
</dbReference>
<dbReference type="Gene3D" id="1.10.238.10">
    <property type="entry name" value="EF-hand"/>
    <property type="match status" value="1"/>
</dbReference>
<keyword evidence="1" id="KW-0677">Repeat</keyword>
<accession>A0A1V9Y8J5</accession>
<dbReference type="AlphaFoldDB" id="A0A1V9Y8J5"/>
<evidence type="ECO:0000313" key="5">
    <source>
        <dbReference type="EMBL" id="OQR82042.1"/>
    </source>
</evidence>
<dbReference type="Pfam" id="PF13499">
    <property type="entry name" value="EF-hand_7"/>
    <property type="match status" value="1"/>
</dbReference>